<reference evidence="1 2" key="1">
    <citation type="submission" date="2018-12" db="EMBL/GenBank/DDBJ databases">
        <title>Genome Sequence of Candidatus Viridilinea halotolerans isolated from saline sulfide-rich spring.</title>
        <authorList>
            <person name="Grouzdev D.S."/>
            <person name="Burganskaya E.I."/>
            <person name="Krutkina M.S."/>
            <person name="Sukhacheva M.V."/>
            <person name="Gorlenko V.M."/>
        </authorList>
    </citation>
    <scope>NUCLEOTIDE SEQUENCE [LARGE SCALE GENOMIC DNA]</scope>
    <source>
        <strain evidence="1">Chok-6</strain>
    </source>
</reference>
<proteinExistence type="predicted"/>
<protein>
    <submittedName>
        <fullName evidence="1">Uncharacterized protein</fullName>
    </submittedName>
</protein>
<gene>
    <name evidence="1" type="ORF">EI684_02775</name>
</gene>
<dbReference type="Proteomes" id="UP000280307">
    <property type="component" value="Unassembled WGS sequence"/>
</dbReference>
<evidence type="ECO:0000313" key="2">
    <source>
        <dbReference type="Proteomes" id="UP000280307"/>
    </source>
</evidence>
<comment type="caution">
    <text evidence="1">The sequence shown here is derived from an EMBL/GenBank/DDBJ whole genome shotgun (WGS) entry which is preliminary data.</text>
</comment>
<dbReference type="EMBL" id="RSAS01000111">
    <property type="protein sequence ID" value="RRR76562.1"/>
    <property type="molecule type" value="Genomic_DNA"/>
</dbReference>
<name>A0A426U8W1_9CHLR</name>
<sequence length="95" mass="10185">MTVLAAADPTPITTVNDAVTTTGTLSLWASDDQVIEVVHHFGGTNPRLEVRHVGATDPLRVVPTTRFWRKEQADLVAWAQQLAADPVEGAAPDVT</sequence>
<organism evidence="1 2">
    <name type="scientific">Candidatus Viridilinea halotolerans</name>
    <dbReference type="NCBI Taxonomy" id="2491704"/>
    <lineage>
        <taxon>Bacteria</taxon>
        <taxon>Bacillati</taxon>
        <taxon>Chloroflexota</taxon>
        <taxon>Chloroflexia</taxon>
        <taxon>Chloroflexales</taxon>
        <taxon>Chloroflexineae</taxon>
        <taxon>Oscillochloridaceae</taxon>
        <taxon>Candidatus Viridilinea</taxon>
    </lineage>
</organism>
<accession>A0A426U8W1</accession>
<evidence type="ECO:0000313" key="1">
    <source>
        <dbReference type="EMBL" id="RRR76562.1"/>
    </source>
</evidence>
<dbReference type="AlphaFoldDB" id="A0A426U8W1"/>